<dbReference type="InterPro" id="IPR010131">
    <property type="entry name" value="MdtP/NodT-like"/>
</dbReference>
<comment type="caution">
    <text evidence="6">The sequence shown here is derived from an EMBL/GenBank/DDBJ whole genome shotgun (WGS) entry which is preliminary data.</text>
</comment>
<feature type="coiled-coil region" evidence="4">
    <location>
        <begin position="415"/>
        <end position="483"/>
    </location>
</feature>
<keyword evidence="3 6" id="KW-0449">Lipoprotein</keyword>
<sequence length="523" mass="56431">MSARSACSTPRRCALPVKACFTLVAMISGGCAVGPDYQSPQATVPAHWHDSDEASGSRVQSTRPDPAWWRSFNDPQLDSLIARAIAGNLTIRQSVLRIAGARQQQIQAGAAGLPAVEANASARRQQLGLEGILDASGARAQAEQTNTELASGLGSLTEPIHLYQGSFDASWEIDLWGRVRRSVELADAKAQSAIEGRNDALVSLEAEVARTYLQLRGNQSIISTLETQIAVAEQSRTLTLSRQQNGLSPQMDVENAGAQLSSLQAQLPQYQAGARQAMNALAVLIGQPPGQLDSELTTPKPMPAMPAVIPVGIPSTLARRRPDIRRAEAELHAATANIGVSVAQLFPDLSLTGQFGLRNTETDYLTHWSSHFYAFGPQISLPIFQGGRLVSNVRLARVEQANAVLAYRQVVLNALQDVENALVSYRTDKQQVKALENTADSLETAFMLANEGYRQGLSTFINVLDAQRQLAQARQQAASARVKTATDLVSLYKALGGGWEVWHQPAMPDYPLFGPAETLTRNP</sequence>
<evidence type="ECO:0000256" key="3">
    <source>
        <dbReference type="RuleBase" id="RU362097"/>
    </source>
</evidence>
<name>A0A4R3Z2L5_9GAMM</name>
<dbReference type="PROSITE" id="PS51257">
    <property type="entry name" value="PROKAR_LIPOPROTEIN"/>
    <property type="match status" value="1"/>
</dbReference>
<evidence type="ECO:0000256" key="1">
    <source>
        <dbReference type="ARBA" id="ARBA00004459"/>
    </source>
</evidence>
<dbReference type="Gene3D" id="1.20.1600.10">
    <property type="entry name" value="Outer membrane efflux proteins (OEP)"/>
    <property type="match status" value="1"/>
</dbReference>
<accession>A0A4R3Z2L5</accession>
<protein>
    <submittedName>
        <fullName evidence="6">NodT family efflux transporter outer membrane factor (OMF) lipoprotein</fullName>
    </submittedName>
</protein>
<proteinExistence type="inferred from homology"/>
<dbReference type="NCBIfam" id="TIGR01845">
    <property type="entry name" value="outer_NodT"/>
    <property type="match status" value="1"/>
</dbReference>
<reference evidence="6 7" key="1">
    <citation type="submission" date="2019-03" db="EMBL/GenBank/DDBJ databases">
        <title>Genomic Encyclopedia of Type Strains, Phase IV (KMG-IV): sequencing the most valuable type-strain genomes for metagenomic binning, comparative biology and taxonomic classification.</title>
        <authorList>
            <person name="Goeker M."/>
        </authorList>
    </citation>
    <scope>NUCLEOTIDE SEQUENCE [LARGE SCALE GENOMIC DNA]</scope>
    <source>
        <strain evidence="6 7">DSM 19580</strain>
    </source>
</reference>
<keyword evidence="3" id="KW-0564">Palmitate</keyword>
<dbReference type="InterPro" id="IPR003423">
    <property type="entry name" value="OMP_efflux"/>
</dbReference>
<dbReference type="Proteomes" id="UP000295719">
    <property type="component" value="Unassembled WGS sequence"/>
</dbReference>
<evidence type="ECO:0000256" key="2">
    <source>
        <dbReference type="ARBA" id="ARBA00007613"/>
    </source>
</evidence>
<dbReference type="GO" id="GO:0009279">
    <property type="term" value="C:cell outer membrane"/>
    <property type="evidence" value="ECO:0007669"/>
    <property type="project" value="UniProtKB-SubCell"/>
</dbReference>
<feature type="chain" id="PRO_5020952739" evidence="3">
    <location>
        <begin position="20"/>
        <end position="523"/>
    </location>
</feature>
<evidence type="ECO:0000313" key="7">
    <source>
        <dbReference type="Proteomes" id="UP000295719"/>
    </source>
</evidence>
<dbReference type="PANTHER" id="PTHR30203:SF25">
    <property type="entry name" value="OUTER MEMBRANE PROTEIN-RELATED"/>
    <property type="match status" value="1"/>
</dbReference>
<keyword evidence="3" id="KW-0812">Transmembrane</keyword>
<comment type="subcellular location">
    <subcellularLocation>
        <location evidence="1 3">Cell outer membrane</location>
        <topology evidence="1 3">Lipid-anchor</topology>
    </subcellularLocation>
</comment>
<gene>
    <name evidence="6" type="ORF">EDC52_103148</name>
</gene>
<keyword evidence="4" id="KW-0175">Coiled coil</keyword>
<evidence type="ECO:0000256" key="4">
    <source>
        <dbReference type="SAM" id="Coils"/>
    </source>
</evidence>
<dbReference type="PANTHER" id="PTHR30203">
    <property type="entry name" value="OUTER MEMBRANE CATION EFFLUX PROTEIN"/>
    <property type="match status" value="1"/>
</dbReference>
<keyword evidence="7" id="KW-1185">Reference proteome</keyword>
<dbReference type="GO" id="GO:0015562">
    <property type="term" value="F:efflux transmembrane transporter activity"/>
    <property type="evidence" value="ECO:0007669"/>
    <property type="project" value="InterPro"/>
</dbReference>
<dbReference type="SUPFAM" id="SSF56954">
    <property type="entry name" value="Outer membrane efflux proteins (OEP)"/>
    <property type="match status" value="1"/>
</dbReference>
<dbReference type="Pfam" id="PF02321">
    <property type="entry name" value="OEP"/>
    <property type="match status" value="2"/>
</dbReference>
<evidence type="ECO:0000313" key="6">
    <source>
        <dbReference type="EMBL" id="TCV98063.1"/>
    </source>
</evidence>
<keyword evidence="3" id="KW-0732">Signal</keyword>
<dbReference type="EMBL" id="SMCR01000003">
    <property type="protein sequence ID" value="TCV98063.1"/>
    <property type="molecule type" value="Genomic_DNA"/>
</dbReference>
<keyword evidence="3" id="KW-1134">Transmembrane beta strand</keyword>
<comment type="similarity">
    <text evidence="2 3">Belongs to the outer membrane factor (OMF) (TC 1.B.17) family.</text>
</comment>
<keyword evidence="3" id="KW-0472">Membrane</keyword>
<feature type="signal peptide" evidence="3">
    <location>
        <begin position="1"/>
        <end position="19"/>
    </location>
</feature>
<feature type="region of interest" description="Disordered" evidence="5">
    <location>
        <begin position="40"/>
        <end position="64"/>
    </location>
</feature>
<dbReference type="Gene3D" id="2.20.200.10">
    <property type="entry name" value="Outer membrane efflux proteins (OEP)"/>
    <property type="match status" value="1"/>
</dbReference>
<dbReference type="AlphaFoldDB" id="A0A4R3Z2L5"/>
<evidence type="ECO:0000256" key="5">
    <source>
        <dbReference type="SAM" id="MobiDB-lite"/>
    </source>
</evidence>
<organism evidence="6 7">
    <name type="scientific">Biostraticola tofi</name>
    <dbReference type="NCBI Taxonomy" id="466109"/>
    <lineage>
        <taxon>Bacteria</taxon>
        <taxon>Pseudomonadati</taxon>
        <taxon>Pseudomonadota</taxon>
        <taxon>Gammaproteobacteria</taxon>
        <taxon>Enterobacterales</taxon>
        <taxon>Bruguierivoracaceae</taxon>
        <taxon>Biostraticola</taxon>
    </lineage>
</organism>